<feature type="region of interest" description="Disordered" evidence="1">
    <location>
        <begin position="1"/>
        <end position="57"/>
    </location>
</feature>
<dbReference type="PANTHER" id="PTHR41747">
    <property type="entry name" value="CHROMOSOME UNDETERMINED SCAFFOLD_128, WHOLE GENOME SHOTGUN SEQUENCE"/>
    <property type="match status" value="1"/>
</dbReference>
<evidence type="ECO:0000313" key="2">
    <source>
        <dbReference type="EMBL" id="KAK9815310.1"/>
    </source>
</evidence>
<evidence type="ECO:0000313" key="3">
    <source>
        <dbReference type="Proteomes" id="UP001489004"/>
    </source>
</evidence>
<organism evidence="2 3">
    <name type="scientific">[Myrmecia] bisecta</name>
    <dbReference type="NCBI Taxonomy" id="41462"/>
    <lineage>
        <taxon>Eukaryota</taxon>
        <taxon>Viridiplantae</taxon>
        <taxon>Chlorophyta</taxon>
        <taxon>core chlorophytes</taxon>
        <taxon>Trebouxiophyceae</taxon>
        <taxon>Trebouxiales</taxon>
        <taxon>Trebouxiaceae</taxon>
        <taxon>Myrmecia</taxon>
    </lineage>
</organism>
<proteinExistence type="predicted"/>
<feature type="compositionally biased region" description="Low complexity" evidence="1">
    <location>
        <begin position="274"/>
        <end position="283"/>
    </location>
</feature>
<name>A0AAW1PZT3_9CHLO</name>
<sequence length="294" mass="31535">MAADASSSKAATPSKESGSSQPPFRPPAGLPAGLGSTPSRKVMPLRKHRKTTALDRHRQWIHRIKQHQQRALQHNEQEVDTNLQHKERVRRFARNLRKQILSGADTEEEELLSFAEDLDYDDYIKSLGDAELAEVLKEMKGAEEGGAGGDGKAWRKHFVRAMNHMAGWEAQGAAGRAACASVRSAAARSEAAESSITKLTESGRLKQQQAADKLAALQATKSAAEPVWDSSTKAGSDDVGVMAKVAKVHEAGEVLRENPEMRGVHSQASVAALLAKSASPATSQHASAQPVAVS</sequence>
<protein>
    <submittedName>
        <fullName evidence="2">Uncharacterized protein</fullName>
    </submittedName>
</protein>
<reference evidence="2 3" key="1">
    <citation type="journal article" date="2024" name="Nat. Commun.">
        <title>Phylogenomics reveals the evolutionary origins of lichenization in chlorophyte algae.</title>
        <authorList>
            <person name="Puginier C."/>
            <person name="Libourel C."/>
            <person name="Otte J."/>
            <person name="Skaloud P."/>
            <person name="Haon M."/>
            <person name="Grisel S."/>
            <person name="Petersen M."/>
            <person name="Berrin J.G."/>
            <person name="Delaux P.M."/>
            <person name="Dal Grande F."/>
            <person name="Keller J."/>
        </authorList>
    </citation>
    <scope>NUCLEOTIDE SEQUENCE [LARGE SCALE GENOMIC DNA]</scope>
    <source>
        <strain evidence="2 3">SAG 2043</strain>
    </source>
</reference>
<dbReference type="Proteomes" id="UP001489004">
    <property type="component" value="Unassembled WGS sequence"/>
</dbReference>
<accession>A0AAW1PZT3</accession>
<gene>
    <name evidence="2" type="ORF">WJX72_001394</name>
</gene>
<keyword evidence="3" id="KW-1185">Reference proteome</keyword>
<feature type="region of interest" description="Disordered" evidence="1">
    <location>
        <begin position="274"/>
        <end position="294"/>
    </location>
</feature>
<dbReference type="PANTHER" id="PTHR41747:SF1">
    <property type="entry name" value="CHROMOSOME UNDETERMINED SCAFFOLD_128, WHOLE GENOME SHOTGUN SEQUENCE"/>
    <property type="match status" value="1"/>
</dbReference>
<dbReference type="EMBL" id="JALJOR010000006">
    <property type="protein sequence ID" value="KAK9815310.1"/>
    <property type="molecule type" value="Genomic_DNA"/>
</dbReference>
<feature type="compositionally biased region" description="Polar residues" evidence="1">
    <location>
        <begin position="1"/>
        <end position="22"/>
    </location>
</feature>
<comment type="caution">
    <text evidence="2">The sequence shown here is derived from an EMBL/GenBank/DDBJ whole genome shotgun (WGS) entry which is preliminary data.</text>
</comment>
<evidence type="ECO:0000256" key="1">
    <source>
        <dbReference type="SAM" id="MobiDB-lite"/>
    </source>
</evidence>
<dbReference type="AlphaFoldDB" id="A0AAW1PZT3"/>